<comment type="similarity">
    <text evidence="2">Belongs to the acetate uptake transporter (AceTr) (TC 2.A.96) family.</text>
</comment>
<keyword evidence="4 6" id="KW-1133">Transmembrane helix</keyword>
<feature type="transmembrane region" description="Helical" evidence="6">
    <location>
        <begin position="68"/>
        <end position="88"/>
    </location>
</feature>
<evidence type="ECO:0000313" key="8">
    <source>
        <dbReference type="Proteomes" id="UP000238350"/>
    </source>
</evidence>
<evidence type="ECO:0000256" key="6">
    <source>
        <dbReference type="SAM" id="Phobius"/>
    </source>
</evidence>
<feature type="transmembrane region" description="Helical" evidence="6">
    <location>
        <begin position="215"/>
        <end position="234"/>
    </location>
</feature>
<feature type="transmembrane region" description="Helical" evidence="6">
    <location>
        <begin position="162"/>
        <end position="180"/>
    </location>
</feature>
<dbReference type="RefSeq" id="XP_024666290.1">
    <property type="nucleotide sequence ID" value="XM_024810522.1"/>
</dbReference>
<dbReference type="GO" id="GO:0005886">
    <property type="term" value="C:plasma membrane"/>
    <property type="evidence" value="ECO:0007669"/>
    <property type="project" value="TreeGrafter"/>
</dbReference>
<feature type="transmembrane region" description="Helical" evidence="6">
    <location>
        <begin position="94"/>
        <end position="116"/>
    </location>
</feature>
<evidence type="ECO:0000256" key="4">
    <source>
        <dbReference type="ARBA" id="ARBA00022989"/>
    </source>
</evidence>
<protein>
    <submittedName>
        <fullName evidence="7">Ammonia transport outward protein 2</fullName>
    </submittedName>
</protein>
<proteinExistence type="inferred from homology"/>
<sequence>MSHNEVPEDQEKAMGLSPNEAHEYIKSATQYVKIGNKKVPLSEVLQAYGGFMNPGLAIKTKRKFGNPAPVGLCGFAATTFVLSCFNVKGLGITIPNVVVGMAWFYGGMIQFFAGMWELVCENTFGAAAFSVYGFFWMAFAALQTPSFGVAEAFDGDVTMLDNGIALFLLIMGIFTLILWTCTWKSTWAFSALFFFVFLTFLLLAIGNFIQKSSVVTGGGCMGLVAAILAWYNAYAGIAIPEISYVTVKPFYIPQFGKKD</sequence>
<dbReference type="AlphaFoldDB" id="A0A2T0FMZ6"/>
<keyword evidence="3 6" id="KW-0812">Transmembrane</keyword>
<accession>A0A2T0FMZ6</accession>
<reference evidence="7 8" key="1">
    <citation type="submission" date="2017-04" db="EMBL/GenBank/DDBJ databases">
        <title>Genome sequencing of [Candida] sorbophila.</title>
        <authorList>
            <person name="Ahn J.O."/>
        </authorList>
    </citation>
    <scope>NUCLEOTIDE SEQUENCE [LARGE SCALE GENOMIC DNA]</scope>
    <source>
        <strain evidence="7 8">DS02</strain>
    </source>
</reference>
<feature type="transmembrane region" description="Helical" evidence="6">
    <location>
        <begin position="187"/>
        <end position="209"/>
    </location>
</feature>
<gene>
    <name evidence="7" type="ORF">B9G98_03965</name>
</gene>
<comment type="caution">
    <text evidence="7">The sequence shown here is derived from an EMBL/GenBank/DDBJ whole genome shotgun (WGS) entry which is preliminary data.</text>
</comment>
<comment type="subcellular location">
    <subcellularLocation>
        <location evidence="1">Membrane</location>
        <topology evidence="1">Multi-pass membrane protein</topology>
    </subcellularLocation>
</comment>
<dbReference type="GeneID" id="36517713"/>
<dbReference type="Pfam" id="PF01184">
    <property type="entry name" value="Gpr1_Fun34_YaaH"/>
    <property type="match status" value="1"/>
</dbReference>
<dbReference type="PANTHER" id="PTHR31123">
    <property type="entry name" value="ACCUMULATION OF DYADS PROTEIN 2-RELATED"/>
    <property type="match status" value="1"/>
</dbReference>
<dbReference type="STRING" id="45607.A0A2T0FMZ6"/>
<organism evidence="7 8">
    <name type="scientific">Wickerhamiella sorbophila</name>
    <dbReference type="NCBI Taxonomy" id="45607"/>
    <lineage>
        <taxon>Eukaryota</taxon>
        <taxon>Fungi</taxon>
        <taxon>Dikarya</taxon>
        <taxon>Ascomycota</taxon>
        <taxon>Saccharomycotina</taxon>
        <taxon>Dipodascomycetes</taxon>
        <taxon>Dipodascales</taxon>
        <taxon>Trichomonascaceae</taxon>
        <taxon>Wickerhamiella</taxon>
    </lineage>
</organism>
<dbReference type="GO" id="GO:0015123">
    <property type="term" value="F:acetate transmembrane transporter activity"/>
    <property type="evidence" value="ECO:0007669"/>
    <property type="project" value="TreeGrafter"/>
</dbReference>
<evidence type="ECO:0000313" key="7">
    <source>
        <dbReference type="EMBL" id="PRT56345.1"/>
    </source>
</evidence>
<evidence type="ECO:0000256" key="2">
    <source>
        <dbReference type="ARBA" id="ARBA00005587"/>
    </source>
</evidence>
<evidence type="ECO:0000256" key="5">
    <source>
        <dbReference type="ARBA" id="ARBA00023136"/>
    </source>
</evidence>
<dbReference type="NCBIfam" id="NF038013">
    <property type="entry name" value="AceTr_1"/>
    <property type="match status" value="1"/>
</dbReference>
<dbReference type="PANTHER" id="PTHR31123:SF1">
    <property type="entry name" value="ACCUMULATION OF DYADS PROTEIN 2-RELATED"/>
    <property type="match status" value="1"/>
</dbReference>
<dbReference type="OrthoDB" id="3648309at2759"/>
<keyword evidence="5 6" id="KW-0472">Membrane</keyword>
<feature type="transmembrane region" description="Helical" evidence="6">
    <location>
        <begin position="123"/>
        <end position="142"/>
    </location>
</feature>
<dbReference type="EMBL" id="NDIQ01000022">
    <property type="protein sequence ID" value="PRT56345.1"/>
    <property type="molecule type" value="Genomic_DNA"/>
</dbReference>
<evidence type="ECO:0000256" key="1">
    <source>
        <dbReference type="ARBA" id="ARBA00004141"/>
    </source>
</evidence>
<dbReference type="InterPro" id="IPR000791">
    <property type="entry name" value="Gpr1/Fun34/SatP-like"/>
</dbReference>
<keyword evidence="8" id="KW-1185">Reference proteome</keyword>
<dbReference type="Proteomes" id="UP000238350">
    <property type="component" value="Unassembled WGS sequence"/>
</dbReference>
<dbReference type="InterPro" id="IPR051633">
    <property type="entry name" value="AceTr"/>
</dbReference>
<evidence type="ECO:0000256" key="3">
    <source>
        <dbReference type="ARBA" id="ARBA00022692"/>
    </source>
</evidence>
<name>A0A2T0FMZ6_9ASCO</name>